<protein>
    <submittedName>
        <fullName evidence="1">Uncharacterized protein</fullName>
    </submittedName>
</protein>
<comment type="caution">
    <text evidence="1">The sequence shown here is derived from an EMBL/GenBank/DDBJ whole genome shotgun (WGS) entry which is preliminary data.</text>
</comment>
<proteinExistence type="predicted"/>
<gene>
    <name evidence="1" type="ORF">Bhyg_09366</name>
</gene>
<organism evidence="1 2">
    <name type="scientific">Pseudolycoriella hygida</name>
    <dbReference type="NCBI Taxonomy" id="35572"/>
    <lineage>
        <taxon>Eukaryota</taxon>
        <taxon>Metazoa</taxon>
        <taxon>Ecdysozoa</taxon>
        <taxon>Arthropoda</taxon>
        <taxon>Hexapoda</taxon>
        <taxon>Insecta</taxon>
        <taxon>Pterygota</taxon>
        <taxon>Neoptera</taxon>
        <taxon>Endopterygota</taxon>
        <taxon>Diptera</taxon>
        <taxon>Nematocera</taxon>
        <taxon>Sciaroidea</taxon>
        <taxon>Sciaridae</taxon>
        <taxon>Pseudolycoriella</taxon>
    </lineage>
</organism>
<dbReference type="EMBL" id="WJQU01000002">
    <property type="protein sequence ID" value="KAJ6644397.1"/>
    <property type="molecule type" value="Genomic_DNA"/>
</dbReference>
<accession>A0A9Q0S3V8</accession>
<evidence type="ECO:0000313" key="1">
    <source>
        <dbReference type="EMBL" id="KAJ6644397.1"/>
    </source>
</evidence>
<evidence type="ECO:0000313" key="2">
    <source>
        <dbReference type="Proteomes" id="UP001151699"/>
    </source>
</evidence>
<keyword evidence="2" id="KW-1185">Reference proteome</keyword>
<sequence length="538" mass="61783">MIPQSLNIRIRKSPSSCGKESHGITEFMDFFVQSRHSETLANNELHTMSTGTISAILSGFERKTRNTPVPTPTTSPVGPYTLSIQPDEMENYFFKESRGEHLLQLDLQRALPQLKSIGDMSRSCHLPGSLYVGITAKSTKTVKIESLDLINTFPNLPMAGRNITTGRSVLIVFTKSSARHFVYVYVLGHPEISLGQQMIRFRLITDTFQFTYCGVMASSVLSSKQSINLIAFSPVNTFSSIAMRLQLAEENENLINFLILSAEYYVSLNRDTYRMPSTHGRRTANCEFPDIKASSHEIHLHLYPKPVTPYAMVEAGIPKYRNKSVTCAVSNNPVKPFKKRELFYTKFINVHLSELNQMEKHKYIEQELTHGTVEFRGKSFWFFVKKKQMRPVNQSRDLRAVRREKFFICLSDLFIINIDNRLMPSISYPLTLNTPTDNHSKNASSTMYDFFPKLKAKDKNAITRAKRWKTSLKIRTRTESPRVHIFQFYGIFANFTRGETCFVTCSTTCRKQKNSFHFYKLEGKEIYRELLCIVFTGV</sequence>
<name>A0A9Q0S3V8_9DIPT</name>
<dbReference type="AlphaFoldDB" id="A0A9Q0S3V8"/>
<reference evidence="1" key="1">
    <citation type="submission" date="2022-07" db="EMBL/GenBank/DDBJ databases">
        <authorList>
            <person name="Trinca V."/>
            <person name="Uliana J.V.C."/>
            <person name="Torres T.T."/>
            <person name="Ward R.J."/>
            <person name="Monesi N."/>
        </authorList>
    </citation>
    <scope>NUCLEOTIDE SEQUENCE</scope>
    <source>
        <strain evidence="1">HSMRA1968</strain>
        <tissue evidence="1">Whole embryos</tissue>
    </source>
</reference>
<dbReference type="Proteomes" id="UP001151699">
    <property type="component" value="Chromosome B"/>
</dbReference>